<evidence type="ECO:0000256" key="5">
    <source>
        <dbReference type="SAM" id="MobiDB-lite"/>
    </source>
</evidence>
<evidence type="ECO:0000256" key="3">
    <source>
        <dbReference type="ARBA" id="ARBA00023052"/>
    </source>
</evidence>
<dbReference type="Pfam" id="PF00676">
    <property type="entry name" value="E1_dh"/>
    <property type="match status" value="1"/>
</dbReference>
<sequence>MSSTDAGHGVTTVQLLTPAGELVESDAAAELRPYVDALGDDRLRAMHRDMVLTRRFDREAAALARQGQLALWVPSHGQEGAQVGVAHASRPHDHLFPSYREHAVALARGVDPVDILRLLRGHTHGGWNPAERGNFHVYTLVIGSQTLHATGFAMGLTLDGLSGTGDPEVDQAVVTFFGDGATSQGDVSEALVFAASFQTPELFFLQNNQWAISVPVATQSRTPLVNRAGGFGIPGTRIDGNDVLASYAVSRRDLDAARSGGGPRFIEAMTYRIGAHTSSDDPTKYRTDDELQSWIARDPIERFEAFLRSRGEGDAFFAGLEAEGDDLGADIRRRTLELPRPDPGSMFDHVYSEPHPVMREQREWLAGYEHSFGPATGDASTADIDGGRA</sequence>
<dbReference type="GO" id="GO:0009083">
    <property type="term" value="P:branched-chain amino acid catabolic process"/>
    <property type="evidence" value="ECO:0007669"/>
    <property type="project" value="TreeGrafter"/>
</dbReference>
<comment type="similarity">
    <text evidence="4">Belongs to the BCKDHA family.</text>
</comment>
<gene>
    <name evidence="7" type="primary">pdhA</name>
    <name evidence="8" type="ORF">FB463_002733</name>
    <name evidence="7" type="ORF">FFA01_24040</name>
</gene>
<protein>
    <recommendedName>
        <fullName evidence="4">2-oxoisovalerate dehydrogenase subunit alpha</fullName>
        <ecNumber evidence="4">1.2.4.4</ecNumber>
    </recommendedName>
    <alternativeName>
        <fullName evidence="4">Branched-chain alpha-keto acid dehydrogenase E1 component alpha chain</fullName>
    </alternativeName>
</protein>
<dbReference type="PANTHER" id="PTHR43380">
    <property type="entry name" value="2-OXOISOVALERATE DEHYDROGENASE SUBUNIT ALPHA, MITOCHONDRIAL"/>
    <property type="match status" value="1"/>
</dbReference>
<dbReference type="SUPFAM" id="SSF52518">
    <property type="entry name" value="Thiamin diphosphate-binding fold (THDP-binding)"/>
    <property type="match status" value="1"/>
</dbReference>
<comment type="catalytic activity">
    <reaction evidence="4">
        <text>N(6)-[(R)-lipoyl]-L-lysyl-[protein] + 3-methyl-2-oxobutanoate + H(+) = N(6)-[(R)-S(8)-2-methylpropanoyldihydrolipoyl]-L-lysyl-[protein] + CO2</text>
        <dbReference type="Rhea" id="RHEA:13457"/>
        <dbReference type="Rhea" id="RHEA-COMP:10474"/>
        <dbReference type="Rhea" id="RHEA-COMP:10497"/>
        <dbReference type="ChEBI" id="CHEBI:11851"/>
        <dbReference type="ChEBI" id="CHEBI:15378"/>
        <dbReference type="ChEBI" id="CHEBI:16526"/>
        <dbReference type="ChEBI" id="CHEBI:83099"/>
        <dbReference type="ChEBI" id="CHEBI:83142"/>
        <dbReference type="EC" id="1.2.4.4"/>
    </reaction>
</comment>
<dbReference type="CDD" id="cd02000">
    <property type="entry name" value="TPP_E1_PDC_ADC_BCADC"/>
    <property type="match status" value="1"/>
</dbReference>
<evidence type="ECO:0000256" key="2">
    <source>
        <dbReference type="ARBA" id="ARBA00023002"/>
    </source>
</evidence>
<evidence type="ECO:0000313" key="7">
    <source>
        <dbReference type="EMBL" id="GEK84095.1"/>
    </source>
</evidence>
<dbReference type="Proteomes" id="UP000321154">
    <property type="component" value="Unassembled WGS sequence"/>
</dbReference>
<proteinExistence type="inferred from homology"/>
<evidence type="ECO:0000313" key="9">
    <source>
        <dbReference type="Proteomes" id="UP000321154"/>
    </source>
</evidence>
<dbReference type="OrthoDB" id="9766715at2"/>
<evidence type="ECO:0000313" key="10">
    <source>
        <dbReference type="Proteomes" id="UP000522688"/>
    </source>
</evidence>
<dbReference type="InterPro" id="IPR001017">
    <property type="entry name" value="DH_E1"/>
</dbReference>
<dbReference type="EC" id="1.2.4.4" evidence="4"/>
<dbReference type="Gene3D" id="3.40.50.970">
    <property type="match status" value="1"/>
</dbReference>
<feature type="domain" description="Dehydrogenase E1 component" evidence="6">
    <location>
        <begin position="48"/>
        <end position="311"/>
    </location>
</feature>
<dbReference type="AlphaFoldDB" id="A0A7W3JKE7"/>
<dbReference type="Proteomes" id="UP000522688">
    <property type="component" value="Unassembled WGS sequence"/>
</dbReference>
<keyword evidence="9" id="KW-1185">Reference proteome</keyword>
<reference evidence="7 9" key="1">
    <citation type="submission" date="2019-07" db="EMBL/GenBank/DDBJ databases">
        <title>Whole genome shotgun sequence of Frigoribacterium faeni NBRC 103066.</title>
        <authorList>
            <person name="Hosoyama A."/>
            <person name="Uohara A."/>
            <person name="Ohji S."/>
            <person name="Ichikawa N."/>
        </authorList>
    </citation>
    <scope>NUCLEOTIDE SEQUENCE [LARGE SCALE GENOMIC DNA]</scope>
    <source>
        <strain evidence="7 9">NBRC 103066</strain>
    </source>
</reference>
<feature type="region of interest" description="Disordered" evidence="5">
    <location>
        <begin position="370"/>
        <end position="389"/>
    </location>
</feature>
<accession>A0A7W3JKE7</accession>
<dbReference type="RefSeq" id="WP_146856436.1">
    <property type="nucleotide sequence ID" value="NZ_BAAAHR010000006.1"/>
</dbReference>
<dbReference type="GO" id="GO:0003863">
    <property type="term" value="F:branched-chain 2-oxo acid dehydrogenase activity"/>
    <property type="evidence" value="ECO:0007669"/>
    <property type="project" value="UniProtKB-EC"/>
</dbReference>
<evidence type="ECO:0000256" key="4">
    <source>
        <dbReference type="RuleBase" id="RU365014"/>
    </source>
</evidence>
<comment type="caution">
    <text evidence="8">The sequence shown here is derived from an EMBL/GenBank/DDBJ whole genome shotgun (WGS) entry which is preliminary data.</text>
</comment>
<evidence type="ECO:0000259" key="6">
    <source>
        <dbReference type="Pfam" id="PF00676"/>
    </source>
</evidence>
<dbReference type="InterPro" id="IPR029061">
    <property type="entry name" value="THDP-binding"/>
</dbReference>
<keyword evidence="2 4" id="KW-0560">Oxidoreductase</keyword>
<name>A0A7W3JKE7_9MICO</name>
<dbReference type="EMBL" id="JACGWW010000005">
    <property type="protein sequence ID" value="MBA8814460.1"/>
    <property type="molecule type" value="Genomic_DNA"/>
</dbReference>
<evidence type="ECO:0000313" key="8">
    <source>
        <dbReference type="EMBL" id="MBA8814460.1"/>
    </source>
</evidence>
<organism evidence="8 10">
    <name type="scientific">Frigoribacterium faeni</name>
    <dbReference type="NCBI Taxonomy" id="145483"/>
    <lineage>
        <taxon>Bacteria</taxon>
        <taxon>Bacillati</taxon>
        <taxon>Actinomycetota</taxon>
        <taxon>Actinomycetes</taxon>
        <taxon>Micrococcales</taxon>
        <taxon>Microbacteriaceae</taxon>
        <taxon>Frigoribacterium</taxon>
    </lineage>
</organism>
<dbReference type="InterPro" id="IPR050771">
    <property type="entry name" value="Alpha-ketoacid_DH_E1_comp"/>
</dbReference>
<dbReference type="PANTHER" id="PTHR43380:SF1">
    <property type="entry name" value="2-OXOISOVALERATE DEHYDROGENASE SUBUNIT ALPHA, MITOCHONDRIAL"/>
    <property type="match status" value="1"/>
</dbReference>
<comment type="function">
    <text evidence="4">The branched-chain alpha-keto dehydrogenase complex catalyzes the overall conversion of alpha-keto acids to acyl-CoA and CO(2). It contains multiple copies of three enzymatic components: branched-chain alpha-keto acid decarboxylase (E1), lipoamide acyltransferase (E2) and lipoamide dehydrogenase (E3).</text>
</comment>
<evidence type="ECO:0000256" key="1">
    <source>
        <dbReference type="ARBA" id="ARBA00001964"/>
    </source>
</evidence>
<dbReference type="GO" id="GO:0000287">
    <property type="term" value="F:magnesium ion binding"/>
    <property type="evidence" value="ECO:0007669"/>
    <property type="project" value="UniProtKB-ARBA"/>
</dbReference>
<keyword evidence="3 4" id="KW-0786">Thiamine pyrophosphate</keyword>
<comment type="cofactor">
    <cofactor evidence="1 4">
        <name>thiamine diphosphate</name>
        <dbReference type="ChEBI" id="CHEBI:58937"/>
    </cofactor>
</comment>
<keyword evidence="8" id="KW-0670">Pyruvate</keyword>
<reference evidence="8 10" key="2">
    <citation type="submission" date="2020-07" db="EMBL/GenBank/DDBJ databases">
        <title>Sequencing the genomes of 1000 actinobacteria strains.</title>
        <authorList>
            <person name="Klenk H.-P."/>
        </authorList>
    </citation>
    <scope>NUCLEOTIDE SEQUENCE [LARGE SCALE GENOMIC DNA]</scope>
    <source>
        <strain evidence="8 10">DSM 10309</strain>
    </source>
</reference>
<dbReference type="EMBL" id="BJUV01000027">
    <property type="protein sequence ID" value="GEK84095.1"/>
    <property type="molecule type" value="Genomic_DNA"/>
</dbReference>